<keyword evidence="2" id="KW-1133">Transmembrane helix</keyword>
<protein>
    <submittedName>
        <fullName evidence="3">Uncharacterized protein</fullName>
    </submittedName>
</protein>
<keyword evidence="4" id="KW-1185">Reference proteome</keyword>
<proteinExistence type="predicted"/>
<evidence type="ECO:0000313" key="3">
    <source>
        <dbReference type="EMBL" id="KAK7414778.1"/>
    </source>
</evidence>
<evidence type="ECO:0000256" key="1">
    <source>
        <dbReference type="SAM" id="MobiDB-lite"/>
    </source>
</evidence>
<keyword evidence="2" id="KW-0472">Membrane</keyword>
<sequence>MSAPTNVSSDSGSDALDLASSIGTWVAAALAIIALVGVVAPFLALQASLSDSNRAMNAVQDLQQKYVTRGYRLTKGLRVLRRIRVPDLSPGYIANEPDTTRLVPLRAAIGRWTLRPRNYLPWNTGWAKLAELIEAYEVRETAGNSLVDLGVPKGGTLEVVNSRTALTVNKHWILALGLLGRYGKRADKGVLQHTGIRRDIEGERASIRHFELDRKEKTVTEPEFEWVRKKQRKARRSWSPSSGYSRSSAMTSSEREDHTSEAEVYFLQRGAYGTWTLKQNTMLKIHGVTGTMEALGRHKGSWSHLTSISFVPHTAREIFAPGALERSDGSSMQTLFWLAHGFLPCGQTLEGKQTVISLESPAREADSDGMFRELDPLESWPAFSLQEADDIPVSIGNAMKCLGIQEPKVLQFLPLDATGLRDLRQRAEKGEASKDATASSKSDEDESVSSGRITLRVNGLWVHYAKEAANEVEEDVNMVFPRRDLERPISVLLGLDWDDWGFLIRKEMFWVSVLKNAIGIIDQDSLRGPAFANFFGLKSHMKAFRWRLQSSFHSQKLADYLAFDTFLSSSVQGSEVMPLRLALGTLFVIDDSFRRMVEKVCERMSEDDLESEEEGLSAAQQLAKANELREALAKCEKGYRERAEQKPDLKDKDPISSNAKDGEVNPTRPLWTRLSLKHIELETLRVFAIDYQEDTLDSSFVLVKRWVPDWEQDKLWEHTSLWRQLVEMKREEEAKEEKQVPGVLEYDYLSKRLKWYLDEQSKTSYRQWYLNGDLVRPPSAKKNVSLAEREIVLVGLWAANRAAIWLSSQDSGPLLELVEELDPYVYVL</sequence>
<gene>
    <name evidence="3" type="ORF">QQX98_006380</name>
</gene>
<reference evidence="3 4" key="1">
    <citation type="journal article" date="2025" name="Microbiol. Resour. Announc.">
        <title>Draft genome sequences for Neonectria magnoliae and Neonectria punicea, canker pathogens of Liriodendron tulipifera and Acer saccharum in West Virginia.</title>
        <authorList>
            <person name="Petronek H.M."/>
            <person name="Kasson M.T."/>
            <person name="Metheny A.M."/>
            <person name="Stauder C.M."/>
            <person name="Lovett B."/>
            <person name="Lynch S.C."/>
            <person name="Garnas J.R."/>
            <person name="Kasson L.R."/>
            <person name="Stajich J.E."/>
        </authorList>
    </citation>
    <scope>NUCLEOTIDE SEQUENCE [LARGE SCALE GENOMIC DNA]</scope>
    <source>
        <strain evidence="3 4">NRRL 64653</strain>
    </source>
</reference>
<dbReference type="Proteomes" id="UP001498476">
    <property type="component" value="Unassembled WGS sequence"/>
</dbReference>
<feature type="compositionally biased region" description="Basic and acidic residues" evidence="1">
    <location>
        <begin position="639"/>
        <end position="654"/>
    </location>
</feature>
<feature type="transmembrane region" description="Helical" evidence="2">
    <location>
        <begin position="22"/>
        <end position="45"/>
    </location>
</feature>
<evidence type="ECO:0000256" key="2">
    <source>
        <dbReference type="SAM" id="Phobius"/>
    </source>
</evidence>
<dbReference type="EMBL" id="JAZAVJ010000095">
    <property type="protein sequence ID" value="KAK7414778.1"/>
    <property type="molecule type" value="Genomic_DNA"/>
</dbReference>
<name>A0ABR1H131_9HYPO</name>
<feature type="compositionally biased region" description="Low complexity" evidence="1">
    <location>
        <begin position="237"/>
        <end position="248"/>
    </location>
</feature>
<accession>A0ABR1H131</accession>
<organism evidence="3 4">
    <name type="scientific">Neonectria punicea</name>
    <dbReference type="NCBI Taxonomy" id="979145"/>
    <lineage>
        <taxon>Eukaryota</taxon>
        <taxon>Fungi</taxon>
        <taxon>Dikarya</taxon>
        <taxon>Ascomycota</taxon>
        <taxon>Pezizomycotina</taxon>
        <taxon>Sordariomycetes</taxon>
        <taxon>Hypocreomycetidae</taxon>
        <taxon>Hypocreales</taxon>
        <taxon>Nectriaceae</taxon>
        <taxon>Neonectria</taxon>
    </lineage>
</organism>
<feature type="region of interest" description="Disordered" evidence="1">
    <location>
        <begin position="237"/>
        <end position="256"/>
    </location>
</feature>
<evidence type="ECO:0000313" key="4">
    <source>
        <dbReference type="Proteomes" id="UP001498476"/>
    </source>
</evidence>
<keyword evidence="2" id="KW-0812">Transmembrane</keyword>
<comment type="caution">
    <text evidence="3">The sequence shown here is derived from an EMBL/GenBank/DDBJ whole genome shotgun (WGS) entry which is preliminary data.</text>
</comment>
<feature type="region of interest" description="Disordered" evidence="1">
    <location>
        <begin position="639"/>
        <end position="664"/>
    </location>
</feature>